<gene>
    <name evidence="1" type="ORF">AA309_25755</name>
</gene>
<dbReference type="GO" id="GO:0006508">
    <property type="term" value="P:proteolysis"/>
    <property type="evidence" value="ECO:0007669"/>
    <property type="project" value="TreeGrafter"/>
</dbReference>
<dbReference type="Proteomes" id="UP000035489">
    <property type="component" value="Unassembled WGS sequence"/>
</dbReference>
<proteinExistence type="predicted"/>
<evidence type="ECO:0000313" key="2">
    <source>
        <dbReference type="Proteomes" id="UP000035489"/>
    </source>
</evidence>
<dbReference type="GO" id="GO:0004176">
    <property type="term" value="F:ATP-dependent peptidase activity"/>
    <property type="evidence" value="ECO:0007669"/>
    <property type="project" value="TreeGrafter"/>
</dbReference>
<organism evidence="1 2">
    <name type="scientific">Microvirga vignae</name>
    <dbReference type="NCBI Taxonomy" id="1225564"/>
    <lineage>
        <taxon>Bacteria</taxon>
        <taxon>Pseudomonadati</taxon>
        <taxon>Pseudomonadota</taxon>
        <taxon>Alphaproteobacteria</taxon>
        <taxon>Hyphomicrobiales</taxon>
        <taxon>Methylobacteriaceae</taxon>
        <taxon>Microvirga</taxon>
    </lineage>
</organism>
<sequence length="112" mass="12335">MNLFWAPRIFGFYLVNIILFSRMAEQLGLGCLMAIGKSQPKVYIETDTKVTLKDVVGVDEAKFELQRVVAFSRIGEPTSGQARVPRGILLTGPLGAGKARLMRNAVQILLGR</sequence>
<accession>A0A0H1R627</accession>
<protein>
    <recommendedName>
        <fullName evidence="3">ATPase AAA-type core domain-containing protein</fullName>
    </recommendedName>
</protein>
<reference evidence="1 2" key="1">
    <citation type="submission" date="2015-05" db="EMBL/GenBank/DDBJ databases">
        <title>Draft genome sequence of Microvirga vignae strain BR3299, a novel nitrogen fixing bacteria isolated from Brazil semi-aired region.</title>
        <authorList>
            <person name="Zilli J.E."/>
            <person name="Passos S.R."/>
            <person name="Leite J."/>
            <person name="Baldani J.I."/>
            <person name="Xavier G.R."/>
            <person name="Rumjaneck N.G."/>
            <person name="Simoes-Araujo J.L."/>
        </authorList>
    </citation>
    <scope>NUCLEOTIDE SEQUENCE [LARGE SCALE GENOMIC DNA]</scope>
    <source>
        <strain evidence="1 2">BR3299</strain>
    </source>
</reference>
<evidence type="ECO:0000313" key="1">
    <source>
        <dbReference type="EMBL" id="KLK90474.1"/>
    </source>
</evidence>
<dbReference type="PATRIC" id="fig|1225564.3.peg.6727"/>
<keyword evidence="2" id="KW-1185">Reference proteome</keyword>
<dbReference type="AlphaFoldDB" id="A0A0H1R627"/>
<comment type="caution">
    <text evidence="1">The sequence shown here is derived from an EMBL/GenBank/DDBJ whole genome shotgun (WGS) entry which is preliminary data.</text>
</comment>
<evidence type="ECO:0008006" key="3">
    <source>
        <dbReference type="Google" id="ProtNLM"/>
    </source>
</evidence>
<dbReference type="SUPFAM" id="SSF52540">
    <property type="entry name" value="P-loop containing nucleoside triphosphate hydrolases"/>
    <property type="match status" value="1"/>
</dbReference>
<dbReference type="InterPro" id="IPR027417">
    <property type="entry name" value="P-loop_NTPase"/>
</dbReference>
<dbReference type="PANTHER" id="PTHR23076:SF113">
    <property type="entry name" value="ATP-DEPENDENT ZINC METALLOPROTEASE FTSH 1, CHLOROPLASTIC-RELATED"/>
    <property type="match status" value="1"/>
</dbReference>
<dbReference type="PANTHER" id="PTHR23076">
    <property type="entry name" value="METALLOPROTEASE M41 FTSH"/>
    <property type="match status" value="1"/>
</dbReference>
<dbReference type="STRING" id="1225564.AA309_25755"/>
<dbReference type="EMBL" id="LCYG01000084">
    <property type="protein sequence ID" value="KLK90474.1"/>
    <property type="molecule type" value="Genomic_DNA"/>
</dbReference>
<dbReference type="Gene3D" id="3.40.50.300">
    <property type="entry name" value="P-loop containing nucleotide triphosphate hydrolases"/>
    <property type="match status" value="1"/>
</dbReference>
<name>A0A0H1R627_9HYPH</name>